<sequence>MDVVAESNRIAEKVSFTTCCHLFEKLRATTGTKSKKTILSRFIQLWDVQYTNLCSTNDRAGAGRASFYPVLRLLLPQFDRARPAYGLREVTLTRLYIKAFGIAPKGPTAQRLTHPSSQGAKLAKGTDFADILFDTVRGCCREDSVLLLKDANDLLDRLARAKSMGERLVAMNTLIPLATAIEHKWIVRLIVRRDSGCGLSGTAVLQCIHPAAVRLWDVTQACTTY</sequence>
<evidence type="ECO:0000259" key="2">
    <source>
        <dbReference type="Pfam" id="PF04675"/>
    </source>
</evidence>
<dbReference type="GO" id="GO:0003677">
    <property type="term" value="F:DNA binding"/>
    <property type="evidence" value="ECO:0007669"/>
    <property type="project" value="InterPro"/>
</dbReference>
<evidence type="ECO:0000256" key="1">
    <source>
        <dbReference type="ARBA" id="ARBA00022598"/>
    </source>
</evidence>
<dbReference type="GO" id="GO:0032807">
    <property type="term" value="C:DNA ligase IV complex"/>
    <property type="evidence" value="ECO:0007669"/>
    <property type="project" value="TreeGrafter"/>
</dbReference>
<reference evidence="3" key="1">
    <citation type="submission" date="2019-05" db="EMBL/GenBank/DDBJ databases">
        <title>Annotation for the trematode Paragonimus heterotremus.</title>
        <authorList>
            <person name="Choi Y.-J."/>
        </authorList>
    </citation>
    <scope>NUCLEOTIDE SEQUENCE</scope>
    <source>
        <strain evidence="3">LC</strain>
    </source>
</reference>
<accession>A0A8J4WLZ6</accession>
<dbReference type="GO" id="GO:0005958">
    <property type="term" value="C:DNA-dependent protein kinase-DNA ligase 4 complex"/>
    <property type="evidence" value="ECO:0007669"/>
    <property type="project" value="TreeGrafter"/>
</dbReference>
<dbReference type="GO" id="GO:0006303">
    <property type="term" value="P:double-strand break repair via nonhomologous end joining"/>
    <property type="evidence" value="ECO:0007669"/>
    <property type="project" value="TreeGrafter"/>
</dbReference>
<dbReference type="PANTHER" id="PTHR45997">
    <property type="entry name" value="DNA LIGASE 4"/>
    <property type="match status" value="1"/>
</dbReference>
<dbReference type="Proteomes" id="UP000748531">
    <property type="component" value="Unassembled WGS sequence"/>
</dbReference>
<evidence type="ECO:0000313" key="4">
    <source>
        <dbReference type="Proteomes" id="UP000748531"/>
    </source>
</evidence>
<organism evidence="3 4">
    <name type="scientific">Paragonimus heterotremus</name>
    <dbReference type="NCBI Taxonomy" id="100268"/>
    <lineage>
        <taxon>Eukaryota</taxon>
        <taxon>Metazoa</taxon>
        <taxon>Spiralia</taxon>
        <taxon>Lophotrochozoa</taxon>
        <taxon>Platyhelminthes</taxon>
        <taxon>Trematoda</taxon>
        <taxon>Digenea</taxon>
        <taxon>Plagiorchiida</taxon>
        <taxon>Troglotremata</taxon>
        <taxon>Troglotrematidae</taxon>
        <taxon>Paragonimus</taxon>
    </lineage>
</organism>
<dbReference type="OrthoDB" id="151490at2759"/>
<feature type="domain" description="DNA ligase ATP-dependent N-terminal" evidence="2">
    <location>
        <begin position="15"/>
        <end position="209"/>
    </location>
</feature>
<dbReference type="AlphaFoldDB" id="A0A8J4WLZ6"/>
<comment type="caution">
    <text evidence="3">The sequence shown here is derived from an EMBL/GenBank/DDBJ whole genome shotgun (WGS) entry which is preliminary data.</text>
</comment>
<dbReference type="Pfam" id="PF04675">
    <property type="entry name" value="DNA_ligase_A_N"/>
    <property type="match status" value="1"/>
</dbReference>
<protein>
    <submittedName>
        <fullName evidence="3">DNA ligase 4</fullName>
    </submittedName>
</protein>
<dbReference type="GO" id="GO:0006310">
    <property type="term" value="P:DNA recombination"/>
    <property type="evidence" value="ECO:0007669"/>
    <property type="project" value="InterPro"/>
</dbReference>
<dbReference type="GO" id="GO:0003910">
    <property type="term" value="F:DNA ligase (ATP) activity"/>
    <property type="evidence" value="ECO:0007669"/>
    <property type="project" value="InterPro"/>
</dbReference>
<keyword evidence="4" id="KW-1185">Reference proteome</keyword>
<proteinExistence type="predicted"/>
<keyword evidence="1 3" id="KW-0436">Ligase</keyword>
<name>A0A8J4WLZ6_9TREM</name>
<dbReference type="GO" id="GO:0006297">
    <property type="term" value="P:nucleotide-excision repair, DNA gap filling"/>
    <property type="evidence" value="ECO:0007669"/>
    <property type="project" value="TreeGrafter"/>
</dbReference>
<dbReference type="Gene3D" id="1.10.3260.10">
    <property type="entry name" value="DNA ligase, ATP-dependent, N-terminal domain"/>
    <property type="match status" value="1"/>
</dbReference>
<gene>
    <name evidence="3" type="ORF">PHET_00507</name>
</gene>
<evidence type="ECO:0000313" key="3">
    <source>
        <dbReference type="EMBL" id="KAF5405909.1"/>
    </source>
</evidence>
<dbReference type="InterPro" id="IPR012308">
    <property type="entry name" value="DNA_ligase_ATP-dep_N"/>
</dbReference>
<dbReference type="GO" id="GO:0005524">
    <property type="term" value="F:ATP binding"/>
    <property type="evidence" value="ECO:0007669"/>
    <property type="project" value="InterPro"/>
</dbReference>
<dbReference type="EMBL" id="LUCH01000167">
    <property type="protein sequence ID" value="KAF5405909.1"/>
    <property type="molecule type" value="Genomic_DNA"/>
</dbReference>
<dbReference type="InterPro" id="IPR029710">
    <property type="entry name" value="LIG4"/>
</dbReference>
<dbReference type="PANTHER" id="PTHR45997:SF1">
    <property type="entry name" value="DNA LIGASE 4"/>
    <property type="match status" value="1"/>
</dbReference>
<dbReference type="InterPro" id="IPR036599">
    <property type="entry name" value="DNA_ligase_N_sf"/>
</dbReference>